<dbReference type="Proteomes" id="UP000289555">
    <property type="component" value="Chromosome"/>
</dbReference>
<feature type="transmembrane region" description="Helical" evidence="1">
    <location>
        <begin position="45"/>
        <end position="64"/>
    </location>
</feature>
<evidence type="ECO:0000256" key="1">
    <source>
        <dbReference type="SAM" id="Phobius"/>
    </source>
</evidence>
<evidence type="ECO:0000313" key="3">
    <source>
        <dbReference type="Proteomes" id="UP000289555"/>
    </source>
</evidence>
<proteinExistence type="predicted"/>
<evidence type="ECO:0000313" key="2">
    <source>
        <dbReference type="EMBL" id="BBI51785.1"/>
    </source>
</evidence>
<dbReference type="EMBL" id="AP019416">
    <property type="protein sequence ID" value="BBI51785.1"/>
    <property type="molecule type" value="Genomic_DNA"/>
</dbReference>
<sequence length="185" mass="19856">MDGPGLWAMSITLLANGSFFLSYLFGWFYLWTVSPEWQMPESSPLSLLGLILAGAVLTAGTGIFEKLVRGLRQGKDARLAVGMYCISALGFVQVAITLWVLLSANLAVTETSHDAVIMVGLAYALLHGGLGAVLTLLQGLRVGYGYVGAHAPFEPAVVAQWWRYNLATFWILVGALAVLPRIIGS</sequence>
<keyword evidence="1" id="KW-0812">Transmembrane</keyword>
<feature type="transmembrane region" description="Helical" evidence="1">
    <location>
        <begin position="161"/>
        <end position="179"/>
    </location>
</feature>
<reference evidence="3" key="1">
    <citation type="journal article" date="2019" name="Microbiol. Resour. Announc.">
        <title>Complete Genome Sequence of Halomonas olivaria, a Moderately Halophilic Bacterium Isolated from Olive Processing Effluents, Obtained by Nanopore Sequencing.</title>
        <authorList>
            <person name="Nagata S."/>
            <person name="Ii K.M."/>
            <person name="Tsukimi T."/>
            <person name="Miura M.C."/>
            <person name="Galipon J."/>
            <person name="Arakawa K."/>
        </authorList>
    </citation>
    <scope>NUCLEOTIDE SEQUENCE [LARGE SCALE GENOMIC DNA]</scope>
    <source>
        <strain evidence="3">TYRC17</strain>
    </source>
</reference>
<feature type="transmembrane region" description="Helical" evidence="1">
    <location>
        <begin position="116"/>
        <end position="141"/>
    </location>
</feature>
<name>A0ABM7GM65_9GAMM</name>
<feature type="transmembrane region" description="Helical" evidence="1">
    <location>
        <begin position="6"/>
        <end position="33"/>
    </location>
</feature>
<dbReference type="SUPFAM" id="SSF81452">
    <property type="entry name" value="Cytochrome c oxidase subunit III-like"/>
    <property type="match status" value="1"/>
</dbReference>
<dbReference type="InterPro" id="IPR035973">
    <property type="entry name" value="Cyt_c_oxidase_su3-like_sf"/>
</dbReference>
<keyword evidence="1" id="KW-1133">Transmembrane helix</keyword>
<accession>A0ABM7GM65</accession>
<gene>
    <name evidence="2" type="ORF">HORIV_42060</name>
</gene>
<organism evidence="2 3">
    <name type="scientific">Vreelandella olivaria</name>
    <dbReference type="NCBI Taxonomy" id="390919"/>
    <lineage>
        <taxon>Bacteria</taxon>
        <taxon>Pseudomonadati</taxon>
        <taxon>Pseudomonadota</taxon>
        <taxon>Gammaproteobacteria</taxon>
        <taxon>Oceanospirillales</taxon>
        <taxon>Halomonadaceae</taxon>
        <taxon>Vreelandella</taxon>
    </lineage>
</organism>
<protein>
    <submittedName>
        <fullName evidence="2">Uncharacterized protein</fullName>
    </submittedName>
</protein>
<keyword evidence="3" id="KW-1185">Reference proteome</keyword>
<keyword evidence="1" id="KW-0472">Membrane</keyword>
<feature type="transmembrane region" description="Helical" evidence="1">
    <location>
        <begin position="79"/>
        <end position="104"/>
    </location>
</feature>